<protein>
    <submittedName>
        <fullName evidence="1">Uncharacterized protein</fullName>
    </submittedName>
</protein>
<reference evidence="1 2" key="1">
    <citation type="submission" date="2016-07" db="EMBL/GenBank/DDBJ databases">
        <title>Bacillus oceanisediminis whole genome.</title>
        <authorList>
            <person name="Pal Y."/>
            <person name="Verma A."/>
            <person name="Mual P."/>
            <person name="Srinivasan K."/>
        </authorList>
    </citation>
    <scope>NUCLEOTIDE SEQUENCE [LARGE SCALE GENOMIC DNA]</scope>
    <source>
        <strain evidence="1 2">Bhandara28</strain>
    </source>
</reference>
<evidence type="ECO:0000313" key="1">
    <source>
        <dbReference type="EMBL" id="OHX42347.1"/>
    </source>
</evidence>
<proteinExistence type="predicted"/>
<gene>
    <name evidence="1" type="ORF">BBV17_27505</name>
</gene>
<accession>A0ABX3CL81</accession>
<comment type="caution">
    <text evidence="1">The sequence shown here is derived from an EMBL/GenBank/DDBJ whole genome shotgun (WGS) entry which is preliminary data.</text>
</comment>
<dbReference type="EMBL" id="MBRJ01000051">
    <property type="protein sequence ID" value="OHX42347.1"/>
    <property type="molecule type" value="Genomic_DNA"/>
</dbReference>
<dbReference type="Proteomes" id="UP000180194">
    <property type="component" value="Unassembled WGS sequence"/>
</dbReference>
<sequence length="69" mass="7895">MFIPIITKPVYIPFIQNADGWFEVCFKGHTAKVCPQQFAQLFPDISKNVRNGVAKMDKACAENFFEQIL</sequence>
<keyword evidence="2" id="KW-1185">Reference proteome</keyword>
<name>A0ABX3CL81_9BACI</name>
<evidence type="ECO:0000313" key="2">
    <source>
        <dbReference type="Proteomes" id="UP000180194"/>
    </source>
</evidence>
<organism evidence="1 2">
    <name type="scientific">Cytobacillus oceanisediminis</name>
    <dbReference type="NCBI Taxonomy" id="665099"/>
    <lineage>
        <taxon>Bacteria</taxon>
        <taxon>Bacillati</taxon>
        <taxon>Bacillota</taxon>
        <taxon>Bacilli</taxon>
        <taxon>Bacillales</taxon>
        <taxon>Bacillaceae</taxon>
        <taxon>Cytobacillus</taxon>
    </lineage>
</organism>